<evidence type="ECO:0000313" key="1">
    <source>
        <dbReference type="EMBL" id="ELY65286.1"/>
    </source>
</evidence>
<reference evidence="1 2" key="1">
    <citation type="journal article" date="2014" name="PLoS Genet.">
        <title>Phylogenetically driven sequencing of extremely halophilic archaea reveals strategies for static and dynamic osmo-response.</title>
        <authorList>
            <person name="Becker E.A."/>
            <person name="Seitzer P.M."/>
            <person name="Tritt A."/>
            <person name="Larsen D."/>
            <person name="Krusor M."/>
            <person name="Yao A.I."/>
            <person name="Wu D."/>
            <person name="Madern D."/>
            <person name="Eisen J.A."/>
            <person name="Darling A.E."/>
            <person name="Facciotti M.T."/>
        </authorList>
    </citation>
    <scope>NUCLEOTIDE SEQUENCE [LARGE SCALE GENOMIC DNA]</scope>
    <source>
        <strain evidence="1 2">SP2</strain>
    </source>
</reference>
<accession>L9XV34</accession>
<evidence type="ECO:0000313" key="2">
    <source>
        <dbReference type="Proteomes" id="UP000011613"/>
    </source>
</evidence>
<proteinExistence type="predicted"/>
<gene>
    <name evidence="1" type="ORF">C490_13795</name>
</gene>
<comment type="caution">
    <text evidence="1">The sequence shown here is derived from an EMBL/GenBank/DDBJ whole genome shotgun (WGS) entry which is preliminary data.</text>
</comment>
<dbReference type="EMBL" id="AOIC01000101">
    <property type="protein sequence ID" value="ELY65286.1"/>
    <property type="molecule type" value="Genomic_DNA"/>
</dbReference>
<name>L9XV34_NATGS</name>
<organism evidence="1 2">
    <name type="scientific">Natronobacterium gregoryi (strain ATCC 43098 / DSM 3393 / CCM 3738 / CIP 104747 / IAM 13177 / JCM 8860 / NBRC 102187 / NCIMB 2189 / SP2)</name>
    <dbReference type="NCBI Taxonomy" id="797304"/>
    <lineage>
        <taxon>Archaea</taxon>
        <taxon>Methanobacteriati</taxon>
        <taxon>Methanobacteriota</taxon>
        <taxon>Stenosarchaea group</taxon>
        <taxon>Halobacteria</taxon>
        <taxon>Halobacteriales</taxon>
        <taxon>Natrialbaceae</taxon>
        <taxon>Natronobacterium</taxon>
    </lineage>
</organism>
<dbReference type="AlphaFoldDB" id="L9XV34"/>
<sequence>MGTLAVHVSKHYLIIVVNSSGVGHYTRCIVDTTTEFSTFFRRYSVTFENLLFRHCRGFNSNIVRTLSGEVSDQRLPATTCRRL</sequence>
<dbReference type="Proteomes" id="UP000011613">
    <property type="component" value="Unassembled WGS sequence"/>
</dbReference>
<protein>
    <submittedName>
        <fullName evidence="1">Uncharacterized protein</fullName>
    </submittedName>
</protein>